<dbReference type="Pfam" id="PF20041">
    <property type="entry name" value="DUF6443"/>
    <property type="match status" value="1"/>
</dbReference>
<sequence>MVNNLVGSHAKSLAQSFYADTAPTDSTIFEASPLNRPMASFGAGQAWRAANKKTQIFYESGGTEVRYYTVNASNNIVLNGSYPAHSLFKKRVLDEQGNETIAYTDKRGRMIEKRQQLQTGVYAHTHYLYDGLGRPKAIIQPMGYDLNLGFTYNSADFQKWVFFYNYDTRGRNTEKHVPAAGFTKMIYDKKDRLVMQQDAFQATLNKWNFQKYDAFDREVFRGETLNANAQSVLQSAFNVYTAPDEVWNSGSGYSGTSFPAMVNPSINDVQLFTFYDQYDFVSALNNNLAFEGGSAFHAKHTSAKGLQTGTVAYNQADHNQFFISAQYFDTKNRSIQAKTQNHLGGIDLVNTKYGFAGQVLQNNLTHRKAGQADISNQTQTDYDPMLRPTQLRHSINGQAFKVLANYSYDDLGRLNRKIIEPGAVDYTCGNSKESMTSGSWTQPSTWQGSSVPTVGDAVKINVGHTVNLFNQQSQDIMYVITYGGLNISGAGTKLNLKFVGNNTTNLSTALQTIDYAYHIRGWLKGVNPSLNTAEGDLLSYKLDYETAGYYDGNIGKITWQSPDNPYSCAKPTRSYTYSYDKSSRLLNATYASNVSNENFGIAGMSYDKNGNINTLQRYGINGSAFGLIDNLSYFYSGNRLTGVSDAVSGNPNVGDFRASGNSSNYTYYPNGSLKSDANKGISLIEYNTYLNKVKQVTWSDGRWLKFNYDGAGSLLKKENSAGEYWDYVGDLIYKNGNNYSLNNAEGRIVFTSNSWNYEYDYRDIWGNLRLSFASENGQLKVKQQSDFDPFGYIFNQSASVNKNLFQYQKQQRIEDFNLNIDFFKFRPSDPTIGRFWMVDPLSSDYAYNSVYALQENKFGMGVELEGAELKEFGEWLGKKVDQVLSWTDVDDVTVVVTNLTRGGNAVHIDGQPATGSDKVFAAGGLLLPAASGAAVKKIINAVTNIKANQAAGAAREVAEHADLVKNNPGSSVQNQQYLRTPDGKIAKDPITGEGRRIDHVVIENGKAKDVVETTSKTANKIKQFDKEERIRDNGGTFVRDRITRELVNIKEISTRTSRRE</sequence>
<dbReference type="Gene3D" id="2.180.10.10">
    <property type="entry name" value="RHS repeat-associated core"/>
    <property type="match status" value="1"/>
</dbReference>
<feature type="domain" description="DUF6443" evidence="1">
    <location>
        <begin position="12"/>
        <end position="58"/>
    </location>
</feature>
<dbReference type="RefSeq" id="WP_379840316.1">
    <property type="nucleotide sequence ID" value="NZ_JBHRYQ010000002.1"/>
</dbReference>
<accession>A0ABV7Z557</accession>
<proteinExistence type="predicted"/>
<dbReference type="EMBL" id="JBHRYQ010000002">
    <property type="protein sequence ID" value="MFC3813328.1"/>
    <property type="molecule type" value="Genomic_DNA"/>
</dbReference>
<evidence type="ECO:0000259" key="1">
    <source>
        <dbReference type="Pfam" id="PF20041"/>
    </source>
</evidence>
<name>A0ABV7Z557_9BACT</name>
<gene>
    <name evidence="2" type="ORF">ACFOOI_21875</name>
</gene>
<keyword evidence="3" id="KW-1185">Reference proteome</keyword>
<dbReference type="Proteomes" id="UP001595616">
    <property type="component" value="Unassembled WGS sequence"/>
</dbReference>
<protein>
    <submittedName>
        <fullName evidence="2">RHS repeat domain-containing protein</fullName>
    </submittedName>
</protein>
<comment type="caution">
    <text evidence="2">The sequence shown here is derived from an EMBL/GenBank/DDBJ whole genome shotgun (WGS) entry which is preliminary data.</text>
</comment>
<evidence type="ECO:0000313" key="3">
    <source>
        <dbReference type="Proteomes" id="UP001595616"/>
    </source>
</evidence>
<reference evidence="3" key="1">
    <citation type="journal article" date="2019" name="Int. J. Syst. Evol. Microbiol.">
        <title>The Global Catalogue of Microorganisms (GCM) 10K type strain sequencing project: providing services to taxonomists for standard genome sequencing and annotation.</title>
        <authorList>
            <consortium name="The Broad Institute Genomics Platform"/>
            <consortium name="The Broad Institute Genome Sequencing Center for Infectious Disease"/>
            <person name="Wu L."/>
            <person name="Ma J."/>
        </authorList>
    </citation>
    <scope>NUCLEOTIDE SEQUENCE [LARGE SCALE GENOMIC DNA]</scope>
    <source>
        <strain evidence="3">CECT 7956</strain>
    </source>
</reference>
<evidence type="ECO:0000313" key="2">
    <source>
        <dbReference type="EMBL" id="MFC3813328.1"/>
    </source>
</evidence>
<dbReference type="InterPro" id="IPR045619">
    <property type="entry name" value="DUF6443"/>
</dbReference>
<organism evidence="2 3">
    <name type="scientific">Lacihabitans lacunae</name>
    <dbReference type="NCBI Taxonomy" id="1028214"/>
    <lineage>
        <taxon>Bacteria</taxon>
        <taxon>Pseudomonadati</taxon>
        <taxon>Bacteroidota</taxon>
        <taxon>Cytophagia</taxon>
        <taxon>Cytophagales</taxon>
        <taxon>Leadbetterellaceae</taxon>
        <taxon>Lacihabitans</taxon>
    </lineage>
</organism>